<evidence type="ECO:0000313" key="7">
    <source>
        <dbReference type="EMBL" id="RGM04655.1"/>
    </source>
</evidence>
<keyword evidence="4" id="KW-0804">Transcription</keyword>
<evidence type="ECO:0000256" key="4">
    <source>
        <dbReference type="ARBA" id="ARBA00023163"/>
    </source>
</evidence>
<keyword evidence="3" id="KW-0238">DNA-binding</keyword>
<dbReference type="Pfam" id="PF03965">
    <property type="entry name" value="Penicillinase_R"/>
    <property type="match status" value="1"/>
</dbReference>
<evidence type="ECO:0000313" key="9">
    <source>
        <dbReference type="Proteomes" id="UP000261257"/>
    </source>
</evidence>
<evidence type="ECO:0000313" key="5">
    <source>
        <dbReference type="EMBL" id="CUO92490.1"/>
    </source>
</evidence>
<evidence type="ECO:0000313" key="8">
    <source>
        <dbReference type="Proteomes" id="UP000095651"/>
    </source>
</evidence>
<dbReference type="GO" id="GO:0045892">
    <property type="term" value="P:negative regulation of DNA-templated transcription"/>
    <property type="evidence" value="ECO:0007669"/>
    <property type="project" value="InterPro"/>
</dbReference>
<comment type="similarity">
    <text evidence="1">Belongs to the BlaI transcriptional regulatory family.</text>
</comment>
<dbReference type="Gene3D" id="1.10.10.10">
    <property type="entry name" value="Winged helix-like DNA-binding domain superfamily/Winged helix DNA-binding domain"/>
    <property type="match status" value="1"/>
</dbReference>
<dbReference type="InterPro" id="IPR036390">
    <property type="entry name" value="WH_DNA-bd_sf"/>
</dbReference>
<dbReference type="Proteomes" id="UP000261257">
    <property type="component" value="Unassembled WGS sequence"/>
</dbReference>
<dbReference type="RefSeq" id="WP_055658415.1">
    <property type="nucleotide sequence ID" value="NZ_CABIXC010000014.1"/>
</dbReference>
<dbReference type="Gene3D" id="1.10.4040.10">
    <property type="entry name" value="Penicillinase repressor domain"/>
    <property type="match status" value="1"/>
</dbReference>
<dbReference type="EMBL" id="QSSQ01000009">
    <property type="protein sequence ID" value="RGM04655.1"/>
    <property type="molecule type" value="Genomic_DNA"/>
</dbReference>
<dbReference type="InterPro" id="IPR036388">
    <property type="entry name" value="WH-like_DNA-bd_sf"/>
</dbReference>
<accession>A0A174J5U1</accession>
<dbReference type="AlphaFoldDB" id="A0A174J5U1"/>
<evidence type="ECO:0000256" key="1">
    <source>
        <dbReference type="ARBA" id="ARBA00011046"/>
    </source>
</evidence>
<dbReference type="EMBL" id="QSON01000021">
    <property type="protein sequence ID" value="RGI97003.1"/>
    <property type="molecule type" value="Genomic_DNA"/>
</dbReference>
<dbReference type="SUPFAM" id="SSF46785">
    <property type="entry name" value="Winged helix' DNA-binding domain"/>
    <property type="match status" value="1"/>
</dbReference>
<protein>
    <submittedName>
        <fullName evidence="6">BlaI/MecI/CopY family transcriptional regulator</fullName>
    </submittedName>
    <submittedName>
        <fullName evidence="5">Putative transcriptional regulator</fullName>
    </submittedName>
</protein>
<proteinExistence type="inferred from homology"/>
<dbReference type="Proteomes" id="UP000263014">
    <property type="component" value="Unassembled WGS sequence"/>
</dbReference>
<reference evidence="5 8" key="1">
    <citation type="submission" date="2015-09" db="EMBL/GenBank/DDBJ databases">
        <authorList>
            <consortium name="Pathogen Informatics"/>
        </authorList>
    </citation>
    <scope>NUCLEOTIDE SEQUENCE [LARGE SCALE GENOMIC DNA]</scope>
    <source>
        <strain evidence="5 8">2789STDY5608850</strain>
    </source>
</reference>
<gene>
    <name evidence="5" type="primary">blaI_5</name>
    <name evidence="7" type="ORF">DXC39_12515</name>
    <name evidence="6" type="ORF">DXD79_28690</name>
    <name evidence="5" type="ORF">ERS852407_04422</name>
</gene>
<dbReference type="GO" id="GO:0003677">
    <property type="term" value="F:DNA binding"/>
    <property type="evidence" value="ECO:0007669"/>
    <property type="project" value="UniProtKB-KW"/>
</dbReference>
<keyword evidence="2" id="KW-0805">Transcription regulation</keyword>
<sequence>MGRIALSDGEWKVMNALWKQPPKTIMQLTKELKEETDWGKNVIITMLNRLEAKGAVIHEAGGRAKQFYPAVDREDTVLEETKGFLERVYEGSVTMMVDAMVNSGSLSKSDIEELYDILQKAEEETNG</sequence>
<dbReference type="Proteomes" id="UP000095651">
    <property type="component" value="Unassembled WGS sequence"/>
</dbReference>
<evidence type="ECO:0000313" key="6">
    <source>
        <dbReference type="EMBL" id="RGI97003.1"/>
    </source>
</evidence>
<evidence type="ECO:0000256" key="2">
    <source>
        <dbReference type="ARBA" id="ARBA00023015"/>
    </source>
</evidence>
<name>A0A174J5U1_9FIRM</name>
<evidence type="ECO:0000313" key="10">
    <source>
        <dbReference type="Proteomes" id="UP000263014"/>
    </source>
</evidence>
<dbReference type="PIRSF" id="PIRSF019455">
    <property type="entry name" value="CopR_AtkY"/>
    <property type="match status" value="1"/>
</dbReference>
<reference evidence="9 10" key="2">
    <citation type="submission" date="2018-08" db="EMBL/GenBank/DDBJ databases">
        <title>A genome reference for cultivated species of the human gut microbiota.</title>
        <authorList>
            <person name="Zou Y."/>
            <person name="Xue W."/>
            <person name="Luo G."/>
        </authorList>
    </citation>
    <scope>NUCLEOTIDE SEQUENCE [LARGE SCALE GENOMIC DNA]</scope>
    <source>
        <strain evidence="7 9">TF05-11AC</strain>
        <strain evidence="6 10">TM09-12</strain>
    </source>
</reference>
<dbReference type="EMBL" id="CYZE01000014">
    <property type="protein sequence ID" value="CUO92490.1"/>
    <property type="molecule type" value="Genomic_DNA"/>
</dbReference>
<dbReference type="InterPro" id="IPR005650">
    <property type="entry name" value="BlaI_family"/>
</dbReference>
<evidence type="ECO:0000256" key="3">
    <source>
        <dbReference type="ARBA" id="ARBA00023125"/>
    </source>
</evidence>
<organism evidence="5 8">
    <name type="scientific">Hungatella hathewayi</name>
    <dbReference type="NCBI Taxonomy" id="154046"/>
    <lineage>
        <taxon>Bacteria</taxon>
        <taxon>Bacillati</taxon>
        <taxon>Bacillota</taxon>
        <taxon>Clostridia</taxon>
        <taxon>Lachnospirales</taxon>
        <taxon>Lachnospiraceae</taxon>
        <taxon>Hungatella</taxon>
    </lineage>
</organism>